<proteinExistence type="inferred from homology"/>
<comment type="subunit">
    <text evidence="4">The basal body constitutes a major portion of the flagellar organelle and consists of five rings (E,L,P,S, and M) mounted on a central rod. The rod consists of about 26 subunits of FlgG in the distal portion, and FlgB, FlgC and FlgF are thought to build up the proximal portion of the rod with about 6 subunits each.</text>
</comment>
<dbReference type="PANTHER" id="PTHR30435">
    <property type="entry name" value="FLAGELLAR PROTEIN"/>
    <property type="match status" value="1"/>
</dbReference>
<feature type="domain" description="Flagellar basal-body/hook protein C-terminal" evidence="6">
    <location>
        <begin position="204"/>
        <end position="246"/>
    </location>
</feature>
<keyword evidence="8" id="KW-0966">Cell projection</keyword>
<dbReference type="InterPro" id="IPR019776">
    <property type="entry name" value="Flagellar_basal_body_rod_CS"/>
</dbReference>
<dbReference type="PROSITE" id="PS00588">
    <property type="entry name" value="FLAGELLA_BB_ROD"/>
    <property type="match status" value="1"/>
</dbReference>
<evidence type="ECO:0000256" key="4">
    <source>
        <dbReference type="RuleBase" id="RU362116"/>
    </source>
</evidence>
<evidence type="ECO:0000259" key="6">
    <source>
        <dbReference type="Pfam" id="PF06429"/>
    </source>
</evidence>
<dbReference type="InterPro" id="IPR010930">
    <property type="entry name" value="Flg_bb/hook_C_dom"/>
</dbReference>
<dbReference type="InterPro" id="IPR020013">
    <property type="entry name" value="Flagellar_FlgE/F/G"/>
</dbReference>
<evidence type="ECO:0000256" key="3">
    <source>
        <dbReference type="ARBA" id="ARBA00023143"/>
    </source>
</evidence>
<dbReference type="InterPro" id="IPR001444">
    <property type="entry name" value="Flag_bb_rod_N"/>
</dbReference>
<dbReference type="AlphaFoldDB" id="A0A346A3P7"/>
<accession>A0A346A3P7</accession>
<dbReference type="KEGG" id="ptaw:DW352_00825"/>
<evidence type="ECO:0000256" key="1">
    <source>
        <dbReference type="ARBA" id="ARBA00004117"/>
    </source>
</evidence>
<dbReference type="GO" id="GO:0030694">
    <property type="term" value="C:bacterial-type flagellum basal body, rod"/>
    <property type="evidence" value="ECO:0007669"/>
    <property type="project" value="UniProtKB-UniRule"/>
</dbReference>
<evidence type="ECO:0000259" key="7">
    <source>
        <dbReference type="Pfam" id="PF22692"/>
    </source>
</evidence>
<gene>
    <name evidence="8" type="ORF">DW352_00825</name>
</gene>
<keyword evidence="8" id="KW-0969">Cilium</keyword>
<dbReference type="NCBIfam" id="NF009331">
    <property type="entry name" value="PRK12689.1"/>
    <property type="match status" value="1"/>
</dbReference>
<evidence type="ECO:0000256" key="2">
    <source>
        <dbReference type="ARBA" id="ARBA00009677"/>
    </source>
</evidence>
<reference evidence="8 9" key="1">
    <citation type="submission" date="2018-07" db="EMBL/GenBank/DDBJ databases">
        <authorList>
            <person name="Quirk P.G."/>
            <person name="Krulwich T.A."/>
        </authorList>
    </citation>
    <scope>NUCLEOTIDE SEQUENCE [LARGE SCALE GENOMIC DNA]</scope>
    <source>
        <strain evidence="8 9">CC-BB4</strain>
    </source>
</reference>
<dbReference type="Proteomes" id="UP000254889">
    <property type="component" value="Chromosome"/>
</dbReference>
<evidence type="ECO:0000313" key="9">
    <source>
        <dbReference type="Proteomes" id="UP000254889"/>
    </source>
</evidence>
<dbReference type="InterPro" id="IPR053967">
    <property type="entry name" value="LlgE_F_G-like_D1"/>
</dbReference>
<dbReference type="SUPFAM" id="SSF117143">
    <property type="entry name" value="Flagellar hook protein flgE"/>
    <property type="match status" value="1"/>
</dbReference>
<dbReference type="Pfam" id="PF00460">
    <property type="entry name" value="Flg_bb_rod"/>
    <property type="match status" value="1"/>
</dbReference>
<dbReference type="OrthoDB" id="9804559at2"/>
<dbReference type="Pfam" id="PF06429">
    <property type="entry name" value="Flg_bbr_C"/>
    <property type="match status" value="1"/>
</dbReference>
<feature type="domain" description="Flagellar basal body rod protein N-terminal" evidence="5">
    <location>
        <begin position="5"/>
        <end position="35"/>
    </location>
</feature>
<sequence>MQNGLLVGLSRQVALSRELDVVANNIANINTTGFKADGAVFEEYIAPTARIGGATGADSRVSFVRDRATWVDLSQGPIERTGNPLDLAIDGGGYLAVQTPRGERYTRNGALQVNAQGELVTAEGYQVLGEAGPVVFQPKDRNITISKDGNISVRAGTDPTDSVRGKLRIIAFDAPGRLQKDGASTFAAPANVTQQPATGIKIEQGAVEKSNVRAVLEMTRMIEVTRSYSQVANMLSQQSDMRRSAIEKLADVLN</sequence>
<organism evidence="8 9">
    <name type="scientific">Pseudolabrys taiwanensis</name>
    <dbReference type="NCBI Taxonomy" id="331696"/>
    <lineage>
        <taxon>Bacteria</taxon>
        <taxon>Pseudomonadati</taxon>
        <taxon>Pseudomonadota</taxon>
        <taxon>Alphaproteobacteria</taxon>
        <taxon>Hyphomicrobiales</taxon>
        <taxon>Xanthobacteraceae</taxon>
        <taxon>Pseudolabrys</taxon>
    </lineage>
</organism>
<keyword evidence="8" id="KW-0282">Flagellum</keyword>
<comment type="subcellular location">
    <subcellularLocation>
        <location evidence="1 4">Bacterial flagellum basal body</location>
    </subcellularLocation>
</comment>
<comment type="similarity">
    <text evidence="2 4">Belongs to the flagella basal body rod proteins family.</text>
</comment>
<name>A0A346A3P7_9HYPH</name>
<dbReference type="PANTHER" id="PTHR30435:SF19">
    <property type="entry name" value="FLAGELLAR BASAL-BODY ROD PROTEIN FLGG"/>
    <property type="match status" value="1"/>
</dbReference>
<dbReference type="RefSeq" id="WP_115694173.1">
    <property type="nucleotide sequence ID" value="NZ_CP031417.1"/>
</dbReference>
<keyword evidence="9" id="KW-1185">Reference proteome</keyword>
<protein>
    <recommendedName>
        <fullName evidence="4">Flagellar basal-body rod protein FlgF</fullName>
    </recommendedName>
</protein>
<dbReference type="NCBIfam" id="TIGR02490">
    <property type="entry name" value="flgF"/>
    <property type="match status" value="1"/>
</dbReference>
<keyword evidence="3 4" id="KW-0975">Bacterial flagellum</keyword>
<dbReference type="Pfam" id="PF22692">
    <property type="entry name" value="LlgE_F_G_D1"/>
    <property type="match status" value="1"/>
</dbReference>
<evidence type="ECO:0000259" key="5">
    <source>
        <dbReference type="Pfam" id="PF00460"/>
    </source>
</evidence>
<dbReference type="NCBIfam" id="TIGR03506">
    <property type="entry name" value="FlgEFG_subfam"/>
    <property type="match status" value="1"/>
</dbReference>
<dbReference type="GO" id="GO:0071978">
    <property type="term" value="P:bacterial-type flagellum-dependent swarming motility"/>
    <property type="evidence" value="ECO:0007669"/>
    <property type="project" value="TreeGrafter"/>
</dbReference>
<dbReference type="EMBL" id="CP031417">
    <property type="protein sequence ID" value="AXK83794.1"/>
    <property type="molecule type" value="Genomic_DNA"/>
</dbReference>
<dbReference type="InterPro" id="IPR037925">
    <property type="entry name" value="FlgE/F/G-like"/>
</dbReference>
<evidence type="ECO:0000313" key="8">
    <source>
        <dbReference type="EMBL" id="AXK83794.1"/>
    </source>
</evidence>
<dbReference type="InterPro" id="IPR012836">
    <property type="entry name" value="FlgF"/>
</dbReference>
<feature type="domain" description="Flagellar hook protein FlgE/F/G-like D1" evidence="7">
    <location>
        <begin position="88"/>
        <end position="153"/>
    </location>
</feature>